<proteinExistence type="predicted"/>
<protein>
    <submittedName>
        <fullName evidence="2 3">Uncharacterized protein</fullName>
    </submittedName>
</protein>
<feature type="region of interest" description="Disordered" evidence="1">
    <location>
        <begin position="85"/>
        <end position="113"/>
    </location>
</feature>
<evidence type="ECO:0000313" key="2">
    <source>
        <dbReference type="EMBL" id="EEC19113.1"/>
    </source>
</evidence>
<feature type="non-terminal residue" evidence="2">
    <location>
        <position position="1"/>
    </location>
</feature>
<dbReference type="InParanoid" id="B7QJU1"/>
<evidence type="ECO:0000313" key="3">
    <source>
        <dbReference type="EnsemblMetazoa" id="ISCW023267-PA"/>
    </source>
</evidence>
<dbReference type="VEuPathDB" id="VectorBase:ISCW023267"/>
<evidence type="ECO:0000256" key="1">
    <source>
        <dbReference type="SAM" id="MobiDB-lite"/>
    </source>
</evidence>
<dbReference type="Proteomes" id="UP000001555">
    <property type="component" value="Unassembled WGS sequence"/>
</dbReference>
<dbReference type="AlphaFoldDB" id="B7QJU1"/>
<keyword evidence="4" id="KW-1185">Reference proteome</keyword>
<accession>B7QJU1</accession>
<reference evidence="2 4" key="1">
    <citation type="submission" date="2008-03" db="EMBL/GenBank/DDBJ databases">
        <title>Annotation of Ixodes scapularis.</title>
        <authorList>
            <consortium name="Ixodes scapularis Genome Project Consortium"/>
            <person name="Caler E."/>
            <person name="Hannick L.I."/>
            <person name="Bidwell S."/>
            <person name="Joardar V."/>
            <person name="Thiagarajan M."/>
            <person name="Amedeo P."/>
            <person name="Galinsky K.J."/>
            <person name="Schobel S."/>
            <person name="Inman J."/>
            <person name="Hostetler J."/>
            <person name="Miller J."/>
            <person name="Hammond M."/>
            <person name="Megy K."/>
            <person name="Lawson D."/>
            <person name="Kodira C."/>
            <person name="Sutton G."/>
            <person name="Meyer J."/>
            <person name="Hill C.A."/>
            <person name="Birren B."/>
            <person name="Nene V."/>
            <person name="Collins F."/>
            <person name="Alarcon-Chaidez F."/>
            <person name="Wikel S."/>
            <person name="Strausberg R."/>
        </authorList>
    </citation>
    <scope>NUCLEOTIDE SEQUENCE [LARGE SCALE GENOMIC DNA]</scope>
    <source>
        <strain evidence="4">Wikel</strain>
        <strain evidence="2">Wikel colony</strain>
    </source>
</reference>
<reference evidence="3" key="2">
    <citation type="submission" date="2020-05" db="UniProtKB">
        <authorList>
            <consortium name="EnsemblMetazoa"/>
        </authorList>
    </citation>
    <scope>IDENTIFICATION</scope>
    <source>
        <strain evidence="3">wikel</strain>
    </source>
</reference>
<dbReference type="PaxDb" id="6945-B7QJU1"/>
<gene>
    <name evidence="2" type="ORF">IscW_ISCW023267</name>
</gene>
<dbReference type="EMBL" id="ABJB010090173">
    <property type="status" value="NOT_ANNOTATED_CDS"/>
    <property type="molecule type" value="Genomic_DNA"/>
</dbReference>
<dbReference type="HOGENOM" id="CLU_2139671_0_0_1"/>
<dbReference type="EMBL" id="DS954535">
    <property type="protein sequence ID" value="EEC19113.1"/>
    <property type="molecule type" value="Genomic_DNA"/>
</dbReference>
<sequence length="113" mass="13450">QSKKDRAQHIKKKKKKLFRAIKKKEKKKKKKYFRHKRLSLKLGSHRSYTIQKTYLQSQFTEVYMVRMPLAKFLYEFFAMKHSKPGSFGGSPTELSKDQSRSRIISASPSFRFS</sequence>
<feature type="compositionally biased region" description="Polar residues" evidence="1">
    <location>
        <begin position="101"/>
        <end position="113"/>
    </location>
</feature>
<feature type="non-terminal residue" evidence="2">
    <location>
        <position position="113"/>
    </location>
</feature>
<name>B7QJU1_IXOSC</name>
<evidence type="ECO:0000313" key="4">
    <source>
        <dbReference type="Proteomes" id="UP000001555"/>
    </source>
</evidence>
<dbReference type="EnsemblMetazoa" id="ISCW023267-RA">
    <property type="protein sequence ID" value="ISCW023267-PA"/>
    <property type="gene ID" value="ISCW023267"/>
</dbReference>
<organism>
    <name type="scientific">Ixodes scapularis</name>
    <name type="common">Black-legged tick</name>
    <name type="synonym">Deer tick</name>
    <dbReference type="NCBI Taxonomy" id="6945"/>
    <lineage>
        <taxon>Eukaryota</taxon>
        <taxon>Metazoa</taxon>
        <taxon>Ecdysozoa</taxon>
        <taxon>Arthropoda</taxon>
        <taxon>Chelicerata</taxon>
        <taxon>Arachnida</taxon>
        <taxon>Acari</taxon>
        <taxon>Parasitiformes</taxon>
        <taxon>Ixodida</taxon>
        <taxon>Ixodoidea</taxon>
        <taxon>Ixodidae</taxon>
        <taxon>Ixodinae</taxon>
        <taxon>Ixodes</taxon>
    </lineage>
</organism>